<evidence type="ECO:0000259" key="3">
    <source>
        <dbReference type="Pfam" id="PF24181"/>
    </source>
</evidence>
<evidence type="ECO:0000256" key="1">
    <source>
        <dbReference type="SAM" id="MobiDB-lite"/>
    </source>
</evidence>
<dbReference type="InterPro" id="IPR057566">
    <property type="entry name" value="TPR_TTI1_N"/>
</dbReference>
<name>A0A9P5YJ44_9AGAR</name>
<dbReference type="EMBL" id="MU150229">
    <property type="protein sequence ID" value="KAF9469873.1"/>
    <property type="molecule type" value="Genomic_DNA"/>
</dbReference>
<evidence type="ECO:0000313" key="4">
    <source>
        <dbReference type="EMBL" id="KAF9469873.1"/>
    </source>
</evidence>
<dbReference type="InterPro" id="IPR016024">
    <property type="entry name" value="ARM-type_fold"/>
</dbReference>
<dbReference type="InterPro" id="IPR011989">
    <property type="entry name" value="ARM-like"/>
</dbReference>
<dbReference type="PANTHER" id="PTHR18460:SF3">
    <property type="entry name" value="TELO2-INTERACTING PROTEIN 1 HOMOLOG"/>
    <property type="match status" value="1"/>
</dbReference>
<dbReference type="InterPro" id="IPR057567">
    <property type="entry name" value="TPR_TTI1_C"/>
</dbReference>
<dbReference type="Pfam" id="PF24173">
    <property type="entry name" value="TPR_TTI1_N"/>
    <property type="match status" value="2"/>
</dbReference>
<feature type="domain" description="TTI1 N-terminal TPR" evidence="2">
    <location>
        <begin position="178"/>
        <end position="376"/>
    </location>
</feature>
<dbReference type="OrthoDB" id="49511at2759"/>
<dbReference type="InterPro" id="IPR052587">
    <property type="entry name" value="TELO2-interacting_protein_1"/>
</dbReference>
<evidence type="ECO:0000259" key="2">
    <source>
        <dbReference type="Pfam" id="PF24173"/>
    </source>
</evidence>
<dbReference type="Proteomes" id="UP000807353">
    <property type="component" value="Unassembled WGS sequence"/>
</dbReference>
<dbReference type="SUPFAM" id="SSF48371">
    <property type="entry name" value="ARM repeat"/>
    <property type="match status" value="1"/>
</dbReference>
<protein>
    <submittedName>
        <fullName evidence="4">Armadillo-type protein</fullName>
    </submittedName>
</protein>
<proteinExistence type="predicted"/>
<comment type="caution">
    <text evidence="4">The sequence shown here is derived from an EMBL/GenBank/DDBJ whole genome shotgun (WGS) entry which is preliminary data.</text>
</comment>
<keyword evidence="5" id="KW-1185">Reference proteome</keyword>
<dbReference type="GO" id="GO:0005737">
    <property type="term" value="C:cytoplasm"/>
    <property type="evidence" value="ECO:0007669"/>
    <property type="project" value="TreeGrafter"/>
</dbReference>
<feature type="domain" description="TTI1 N-terminal TPR" evidence="2">
    <location>
        <begin position="11"/>
        <end position="150"/>
    </location>
</feature>
<feature type="domain" description="TTI1 C-terminal TPR" evidence="3">
    <location>
        <begin position="811"/>
        <end position="1100"/>
    </location>
</feature>
<dbReference type="AlphaFoldDB" id="A0A9P5YJ44"/>
<gene>
    <name evidence="4" type="ORF">BDZ94DRAFT_1181396</name>
</gene>
<dbReference type="InterPro" id="IPR049362">
    <property type="entry name" value="TTI1_rpt"/>
</dbReference>
<reference evidence="4" key="1">
    <citation type="submission" date="2020-11" db="EMBL/GenBank/DDBJ databases">
        <authorList>
            <consortium name="DOE Joint Genome Institute"/>
            <person name="Ahrendt S."/>
            <person name="Riley R."/>
            <person name="Andreopoulos W."/>
            <person name="Labutti K."/>
            <person name="Pangilinan J."/>
            <person name="Ruiz-Duenas F.J."/>
            <person name="Barrasa J.M."/>
            <person name="Sanchez-Garcia M."/>
            <person name="Camarero S."/>
            <person name="Miyauchi S."/>
            <person name="Serrano A."/>
            <person name="Linde D."/>
            <person name="Babiker R."/>
            <person name="Drula E."/>
            <person name="Ayuso-Fernandez I."/>
            <person name="Pacheco R."/>
            <person name="Padilla G."/>
            <person name="Ferreira P."/>
            <person name="Barriuso J."/>
            <person name="Kellner H."/>
            <person name="Castanera R."/>
            <person name="Alfaro M."/>
            <person name="Ramirez L."/>
            <person name="Pisabarro A.G."/>
            <person name="Kuo A."/>
            <person name="Tritt A."/>
            <person name="Lipzen A."/>
            <person name="He G."/>
            <person name="Yan M."/>
            <person name="Ng V."/>
            <person name="Cullen D."/>
            <person name="Martin F."/>
            <person name="Rosso M.-N."/>
            <person name="Henrissat B."/>
            <person name="Hibbett D."/>
            <person name="Martinez A.T."/>
            <person name="Grigoriev I.V."/>
        </authorList>
    </citation>
    <scope>NUCLEOTIDE SEQUENCE</scope>
    <source>
        <strain evidence="4">CBS 247.69</strain>
    </source>
</reference>
<feature type="region of interest" description="Disordered" evidence="1">
    <location>
        <begin position="864"/>
        <end position="887"/>
    </location>
</feature>
<sequence length="1138" mass="124451">MTSMPQSQDVFNRLKVVCVPLLEISLLSPTNTPNAHKFLSQILKILRDVKASGFILTTSLISYTFFPLSTILRRNSSLDIPDQVFEQIFLILGLLCEDWWWNCDIAVWEQIFMLCGAVIGGIDRKGKEKVRDDETKTAAAKCLLSLLHARTSVEEPGRFPPTPNASQKRLDELKIHTHTDKFLPVLGQTLNSLLNTVESPSLGLQRVSLELLALFIGTYAPDDLVPSVLPGIISSMSRVALGKSQSKGWANGEIVSGALNTMLLAVIRAVGDDICIQEGAINNIMDLEDLAEPVSKLPQPTSEGRRHYSTSRTSSWLHGTSSQLLIAMNTLTPLVSHPNISALLALSKFSSVVLGATSLTLPRAQPLLVSFLLSLSISSYPAVSDEARGSLTELLTTPSVARHSLLQTLLYNTSKNLLALPRLLPTRADTKIEHIAGLIEAACQLASTDGLHKRGLSSISAGISKMLGPAGGIEKWGWNLLLVLEFVEPPVTLFQASMAQFMLESDTRTPLGAVFPEVIFKNVLSSSTRVSLERMFRALGRAGGDGCLFSVEWFANVGRQSSGHRSVAATWCACRLLEGVAGMSLIEGYTGDPVSRQGSKRLLKLARAISRSTAEIWDQVGPDPLAASTSEEPPSDVESNLLVQHIHGLSSIHETLRIIPVSRWKENTYIEQPTLHKALQLQLLAVCAGILQARFTSMLIYTLYPVLHSLVSPVAYLSSTALATLHFFTTSMSYASPANLLLSNFDYALDAVSRRLSRRWLDIDATKALALMVRLVGSDIVERASDVVEECFDRLDEFHGYGVIVEGLVEVLGEVINVIKADVGAVPNDAQGTESASSVKNDHQSMHEFLQWVSHRNDSHITESYTTEYGPAPHKSWGPEKTSDEVDTVNGDVQQGPDPFADPPPTPIQVLTKQMVSRSLYFLTHGSPIIRSRIVALLDSSVSVLPPSALLPSVHSAWPFILNRLADSEPFVVSAAASLVEGLVTYHGSFMFRRIWDDVWPKFSVLLQNLNAADSVNALSRRGPGAVGTESAYTHSHRLYRSVINSMTAAVKGVAPHDALIWEVLLAFRRFLHTGAHEELQHSARGLYEAIGVNNSDAVWLVLSSTSGDVHPVLSFLRVPQWKIEANTSMIFQNLIKR</sequence>
<dbReference type="Pfam" id="PF21547">
    <property type="entry name" value="TTI1"/>
    <property type="match status" value="1"/>
</dbReference>
<organism evidence="4 5">
    <name type="scientific">Collybia nuda</name>
    <dbReference type="NCBI Taxonomy" id="64659"/>
    <lineage>
        <taxon>Eukaryota</taxon>
        <taxon>Fungi</taxon>
        <taxon>Dikarya</taxon>
        <taxon>Basidiomycota</taxon>
        <taxon>Agaricomycotina</taxon>
        <taxon>Agaricomycetes</taxon>
        <taxon>Agaricomycetidae</taxon>
        <taxon>Agaricales</taxon>
        <taxon>Tricholomatineae</taxon>
        <taxon>Clitocybaceae</taxon>
        <taxon>Collybia</taxon>
    </lineage>
</organism>
<dbReference type="Gene3D" id="1.25.10.10">
    <property type="entry name" value="Leucine-rich Repeat Variant"/>
    <property type="match status" value="1"/>
</dbReference>
<dbReference type="Pfam" id="PF24181">
    <property type="entry name" value="TPR_TTI1_C"/>
    <property type="match status" value="1"/>
</dbReference>
<dbReference type="PANTHER" id="PTHR18460">
    <property type="entry name" value="TEL2 INTERACTING PROTEIN 1 TTI1 FAMILY MEMBER"/>
    <property type="match status" value="1"/>
</dbReference>
<accession>A0A9P5YJ44</accession>
<evidence type="ECO:0000313" key="5">
    <source>
        <dbReference type="Proteomes" id="UP000807353"/>
    </source>
</evidence>